<organism evidence="1">
    <name type="scientific">marine sediment metagenome</name>
    <dbReference type="NCBI Taxonomy" id="412755"/>
    <lineage>
        <taxon>unclassified sequences</taxon>
        <taxon>metagenomes</taxon>
        <taxon>ecological metagenomes</taxon>
    </lineage>
</organism>
<comment type="caution">
    <text evidence="1">The sequence shown here is derived from an EMBL/GenBank/DDBJ whole genome shotgun (WGS) entry which is preliminary data.</text>
</comment>
<sequence length="191" mass="20785">MATKTETAILEAVTAQQDVLKGLLDRMTAVEKGPPIVEVTSHDAAVATKKVTTLKTDDTELVALRGAITREGKAKLIDKCAAHSKDALQTLIFAGGRAAREFMADKRKAATAEEEYHLVNSANGRYAHAMLTRLEKGKGPTVVTSHSRTIADPSMNADMSDKELLKFRPKGASEKYAARHAWLKRTRVNLS</sequence>
<accession>A0A0F9STJ3</accession>
<proteinExistence type="predicted"/>
<reference evidence="1" key="1">
    <citation type="journal article" date="2015" name="Nature">
        <title>Complex archaea that bridge the gap between prokaryotes and eukaryotes.</title>
        <authorList>
            <person name="Spang A."/>
            <person name="Saw J.H."/>
            <person name="Jorgensen S.L."/>
            <person name="Zaremba-Niedzwiedzka K."/>
            <person name="Martijn J."/>
            <person name="Lind A.E."/>
            <person name="van Eijk R."/>
            <person name="Schleper C."/>
            <person name="Guy L."/>
            <person name="Ettema T.J."/>
        </authorList>
    </citation>
    <scope>NUCLEOTIDE SEQUENCE</scope>
</reference>
<dbReference type="EMBL" id="LAZR01001713">
    <property type="protein sequence ID" value="KKN40276.1"/>
    <property type="molecule type" value="Genomic_DNA"/>
</dbReference>
<name>A0A0F9STJ3_9ZZZZ</name>
<gene>
    <name evidence="1" type="ORF">LCGC14_0734860</name>
</gene>
<protein>
    <submittedName>
        <fullName evidence="1">Uncharacterized protein</fullName>
    </submittedName>
</protein>
<evidence type="ECO:0000313" key="1">
    <source>
        <dbReference type="EMBL" id="KKN40276.1"/>
    </source>
</evidence>
<dbReference type="AlphaFoldDB" id="A0A0F9STJ3"/>